<evidence type="ECO:0000313" key="4">
    <source>
        <dbReference type="Proteomes" id="UP001362999"/>
    </source>
</evidence>
<protein>
    <submittedName>
        <fullName evidence="2">Uncharacterized protein</fullName>
    </submittedName>
</protein>
<keyword evidence="4" id="KW-1185">Reference proteome</keyword>
<evidence type="ECO:0000313" key="3">
    <source>
        <dbReference type="EMBL" id="KAK6997176.1"/>
    </source>
</evidence>
<feature type="region of interest" description="Disordered" evidence="1">
    <location>
        <begin position="105"/>
        <end position="134"/>
    </location>
</feature>
<gene>
    <name evidence="2" type="ORF">R3P38DRAFT_3373587</name>
    <name evidence="3" type="ORF">R3P38DRAFT_3624419</name>
</gene>
<feature type="compositionally biased region" description="Basic residues" evidence="1">
    <location>
        <begin position="115"/>
        <end position="128"/>
    </location>
</feature>
<proteinExistence type="predicted"/>
<dbReference type="EMBL" id="JAWWNJ010000116">
    <property type="protein sequence ID" value="KAK6991618.1"/>
    <property type="molecule type" value="Genomic_DNA"/>
</dbReference>
<sequence>MSMLMRLKNGIGGVDDEGGSRSMGMTGTSVEEQAAQAGCKERAAMRACRQSGGSGCTYRGAREQELQQAAGCRSLVLKVWWEGKEQALVGVGTFNHSDQRATCVISPPSGPLAKPSRRHWTRRRRTHVGGRGGWREIDPQTVDWASALLLAKTTTKFRQSQCEEERNQAQRIERLGCSVQVPLPPSIVLSQTGKHSTTKGQRQMPMESKGHRLSMIFSAPQCQPNPAEKTQTFIVTYFLLRDVHKRQILNCHIELRDHQNGFFPIFPNWAAVSGTLTPADCSQAGVWLLNTGRDKFGIGLDTVERQTDVTTVPGRLSPKVRPVEHGPCRDVPSNPLSDNIDSGPSQFTWTIRNVFLPRPPKKSLDHPPVAGDQLRPDCRLSAAGLQPDCREISVMLNLVASASASILFDGTAKVGSVTCRDAEVEASARQNNILS</sequence>
<feature type="region of interest" description="Disordered" evidence="1">
    <location>
        <begin position="320"/>
        <end position="339"/>
    </location>
</feature>
<dbReference type="AlphaFoldDB" id="A0AAV9ZRU7"/>
<dbReference type="Proteomes" id="UP001362999">
    <property type="component" value="Unassembled WGS sequence"/>
</dbReference>
<organism evidence="2 4">
    <name type="scientific">Favolaschia claudopus</name>
    <dbReference type="NCBI Taxonomy" id="2862362"/>
    <lineage>
        <taxon>Eukaryota</taxon>
        <taxon>Fungi</taxon>
        <taxon>Dikarya</taxon>
        <taxon>Basidiomycota</taxon>
        <taxon>Agaricomycotina</taxon>
        <taxon>Agaricomycetes</taxon>
        <taxon>Agaricomycetidae</taxon>
        <taxon>Agaricales</taxon>
        <taxon>Marasmiineae</taxon>
        <taxon>Mycenaceae</taxon>
        <taxon>Favolaschia</taxon>
    </lineage>
</organism>
<accession>A0AAV9ZRU7</accession>
<dbReference type="EMBL" id="JAWWNJ010000093">
    <property type="protein sequence ID" value="KAK6997176.1"/>
    <property type="molecule type" value="Genomic_DNA"/>
</dbReference>
<evidence type="ECO:0000256" key="1">
    <source>
        <dbReference type="SAM" id="MobiDB-lite"/>
    </source>
</evidence>
<evidence type="ECO:0000313" key="2">
    <source>
        <dbReference type="EMBL" id="KAK6991618.1"/>
    </source>
</evidence>
<name>A0AAV9ZRU7_9AGAR</name>
<comment type="caution">
    <text evidence="2">The sequence shown here is derived from an EMBL/GenBank/DDBJ whole genome shotgun (WGS) entry which is preliminary data.</text>
</comment>
<reference evidence="2 4" key="1">
    <citation type="journal article" date="2024" name="J Genomics">
        <title>Draft genome sequencing and assembly of Favolaschia claudopus CIRM-BRFM 2984 isolated from oak limbs.</title>
        <authorList>
            <person name="Navarro D."/>
            <person name="Drula E."/>
            <person name="Chaduli D."/>
            <person name="Cazenave R."/>
            <person name="Ahrendt S."/>
            <person name="Wang J."/>
            <person name="Lipzen A."/>
            <person name="Daum C."/>
            <person name="Barry K."/>
            <person name="Grigoriev I.V."/>
            <person name="Favel A."/>
            <person name="Rosso M.N."/>
            <person name="Martin F."/>
        </authorList>
    </citation>
    <scope>NUCLEOTIDE SEQUENCE [LARGE SCALE GENOMIC DNA]</scope>
    <source>
        <strain evidence="2 4">CIRM-BRFM 2984</strain>
    </source>
</reference>